<gene>
    <name evidence="2" type="ORF">ACN38_g9959</name>
</gene>
<dbReference type="EMBL" id="LHQQ01000214">
    <property type="protein sequence ID" value="KOS39215.1"/>
    <property type="molecule type" value="Genomic_DNA"/>
</dbReference>
<dbReference type="Proteomes" id="UP000037696">
    <property type="component" value="Unassembled WGS sequence"/>
</dbReference>
<proteinExistence type="predicted"/>
<evidence type="ECO:0000313" key="3">
    <source>
        <dbReference type="Proteomes" id="UP000037696"/>
    </source>
</evidence>
<feature type="region of interest" description="Disordered" evidence="1">
    <location>
        <begin position="50"/>
        <end position="82"/>
    </location>
</feature>
<reference evidence="2 3" key="1">
    <citation type="submission" date="2015-08" db="EMBL/GenBank/DDBJ databases">
        <title>Genome sequencing of Penicillium nordicum.</title>
        <authorList>
            <person name="Nguyen H.D."/>
            <person name="Seifert K.A."/>
        </authorList>
    </citation>
    <scope>NUCLEOTIDE SEQUENCE [LARGE SCALE GENOMIC DNA]</scope>
    <source>
        <strain evidence="2 3">DAOMC 185683</strain>
    </source>
</reference>
<keyword evidence="3" id="KW-1185">Reference proteome</keyword>
<protein>
    <submittedName>
        <fullName evidence="2">Uncharacterized protein</fullName>
    </submittedName>
</protein>
<accession>A0A0M9WC51</accession>
<name>A0A0M9WC51_9EURO</name>
<feature type="region of interest" description="Disordered" evidence="1">
    <location>
        <begin position="1"/>
        <end position="21"/>
    </location>
</feature>
<feature type="compositionally biased region" description="Basic and acidic residues" evidence="1">
    <location>
        <begin position="1"/>
        <end position="12"/>
    </location>
</feature>
<evidence type="ECO:0000313" key="2">
    <source>
        <dbReference type="EMBL" id="KOS39215.1"/>
    </source>
</evidence>
<evidence type="ECO:0000256" key="1">
    <source>
        <dbReference type="SAM" id="MobiDB-lite"/>
    </source>
</evidence>
<sequence>MDRSYKALEKTGNKQSTSGNGITVFANGPSCISAYVACARVSDAVSDAAEMQCQGHRSPRSPRPPHNRGSPRRSTHLLFGNS</sequence>
<feature type="compositionally biased region" description="Basic residues" evidence="1">
    <location>
        <begin position="57"/>
        <end position="75"/>
    </location>
</feature>
<organism evidence="2 3">
    <name type="scientific">Penicillium nordicum</name>
    <dbReference type="NCBI Taxonomy" id="229535"/>
    <lineage>
        <taxon>Eukaryota</taxon>
        <taxon>Fungi</taxon>
        <taxon>Dikarya</taxon>
        <taxon>Ascomycota</taxon>
        <taxon>Pezizomycotina</taxon>
        <taxon>Eurotiomycetes</taxon>
        <taxon>Eurotiomycetidae</taxon>
        <taxon>Eurotiales</taxon>
        <taxon>Aspergillaceae</taxon>
        <taxon>Penicillium</taxon>
    </lineage>
</organism>
<dbReference type="AlphaFoldDB" id="A0A0M9WC51"/>
<comment type="caution">
    <text evidence="2">The sequence shown here is derived from an EMBL/GenBank/DDBJ whole genome shotgun (WGS) entry which is preliminary data.</text>
</comment>